<organism evidence="1 2">
    <name type="scientific">Paenibacillus profundus</name>
    <dbReference type="NCBI Taxonomy" id="1173085"/>
    <lineage>
        <taxon>Bacteria</taxon>
        <taxon>Bacillati</taxon>
        <taxon>Bacillota</taxon>
        <taxon>Bacilli</taxon>
        <taxon>Bacillales</taxon>
        <taxon>Paenibacillaceae</taxon>
        <taxon>Paenibacillus</taxon>
    </lineage>
</organism>
<evidence type="ECO:0000313" key="1">
    <source>
        <dbReference type="EMBL" id="MCE5168758.1"/>
    </source>
</evidence>
<accession>A0ABS8YE93</accession>
<protein>
    <submittedName>
        <fullName evidence="1">Uncharacterized protein</fullName>
    </submittedName>
</protein>
<keyword evidence="2" id="KW-1185">Reference proteome</keyword>
<dbReference type="Proteomes" id="UP001199916">
    <property type="component" value="Unassembled WGS sequence"/>
</dbReference>
<comment type="caution">
    <text evidence="1">The sequence shown here is derived from an EMBL/GenBank/DDBJ whole genome shotgun (WGS) entry which is preliminary data.</text>
</comment>
<name>A0ABS8YE93_9BACL</name>
<reference evidence="1 2" key="1">
    <citation type="submission" date="2021-11" db="EMBL/GenBank/DDBJ databases">
        <title>Draft genome sequence of Paenibacillus profundus YoMME, a new Gram-positive bacteria with exoelectrogenic properties.</title>
        <authorList>
            <person name="Hubenova Y."/>
            <person name="Hubenova E."/>
            <person name="Manasiev Y."/>
            <person name="Peykov S."/>
            <person name="Mitov M."/>
        </authorList>
    </citation>
    <scope>NUCLEOTIDE SEQUENCE [LARGE SCALE GENOMIC DNA]</scope>
    <source>
        <strain evidence="1 2">YoMME</strain>
    </source>
</reference>
<evidence type="ECO:0000313" key="2">
    <source>
        <dbReference type="Proteomes" id="UP001199916"/>
    </source>
</evidence>
<dbReference type="EMBL" id="JAJNBZ010000003">
    <property type="protein sequence ID" value="MCE5168758.1"/>
    <property type="molecule type" value="Genomic_DNA"/>
</dbReference>
<sequence>MKQKLQKNCASVRCSKPSPLSLCAIEKILSAWIKHVAPVGWRASGWKILIKRGFSFSEVLL</sequence>
<proteinExistence type="predicted"/>
<gene>
    <name evidence="1" type="ORF">LQV63_05455</name>
</gene>